<evidence type="ECO:0000256" key="4">
    <source>
        <dbReference type="SAM" id="SignalP"/>
    </source>
</evidence>
<keyword evidence="6" id="KW-1185">Reference proteome</keyword>
<feature type="compositionally biased region" description="Low complexity" evidence="3">
    <location>
        <begin position="147"/>
        <end position="163"/>
    </location>
</feature>
<accession>A0A167U9K6</accession>
<evidence type="ECO:0000313" key="5">
    <source>
        <dbReference type="EMBL" id="OAA61357.1"/>
    </source>
</evidence>
<keyword evidence="2" id="KW-0687">Ribonucleoprotein</keyword>
<evidence type="ECO:0000256" key="2">
    <source>
        <dbReference type="ARBA" id="ARBA00023274"/>
    </source>
</evidence>
<dbReference type="GeneID" id="30021728"/>
<dbReference type="InterPro" id="IPR001859">
    <property type="entry name" value="Ribosomal_P1/P2_euk"/>
</dbReference>
<feature type="signal peptide" evidence="4">
    <location>
        <begin position="1"/>
        <end position="17"/>
    </location>
</feature>
<evidence type="ECO:0000256" key="1">
    <source>
        <dbReference type="ARBA" id="ARBA00022980"/>
    </source>
</evidence>
<dbReference type="GO" id="GO:0005840">
    <property type="term" value="C:ribosome"/>
    <property type="evidence" value="ECO:0007669"/>
    <property type="project" value="UniProtKB-KW"/>
</dbReference>
<organism evidence="5 6">
    <name type="scientific">Cordyceps fumosorosea (strain ARSEF 2679)</name>
    <name type="common">Isaria fumosorosea</name>
    <dbReference type="NCBI Taxonomy" id="1081104"/>
    <lineage>
        <taxon>Eukaryota</taxon>
        <taxon>Fungi</taxon>
        <taxon>Dikarya</taxon>
        <taxon>Ascomycota</taxon>
        <taxon>Pezizomycotina</taxon>
        <taxon>Sordariomycetes</taxon>
        <taxon>Hypocreomycetidae</taxon>
        <taxon>Hypocreales</taxon>
        <taxon>Cordycipitaceae</taxon>
        <taxon>Cordyceps</taxon>
    </lineage>
</organism>
<reference evidence="5 6" key="1">
    <citation type="journal article" date="2016" name="Genome Biol. Evol.">
        <title>Divergent and convergent evolution of fungal pathogenicity.</title>
        <authorList>
            <person name="Shang Y."/>
            <person name="Xiao G."/>
            <person name="Zheng P."/>
            <person name="Cen K."/>
            <person name="Zhan S."/>
            <person name="Wang C."/>
        </authorList>
    </citation>
    <scope>NUCLEOTIDE SEQUENCE [LARGE SCALE GENOMIC DNA]</scope>
    <source>
        <strain evidence="5 6">ARSEF 2679</strain>
    </source>
</reference>
<dbReference type="PANTHER" id="PTHR40640">
    <property type="entry name" value="ANCHORED GLYCOPROTEIN, PUTATIVE (AFU_ORTHOLOGUE AFUA_8G04860)-RELATED"/>
    <property type="match status" value="1"/>
</dbReference>
<dbReference type="RefSeq" id="XP_018703612.1">
    <property type="nucleotide sequence ID" value="XM_018849041.1"/>
</dbReference>
<gene>
    <name evidence="5" type="ORF">ISF_05436</name>
</gene>
<dbReference type="Proteomes" id="UP000076744">
    <property type="component" value="Unassembled WGS sequence"/>
</dbReference>
<dbReference type="GO" id="GO:0006412">
    <property type="term" value="P:translation"/>
    <property type="evidence" value="ECO:0007669"/>
    <property type="project" value="InterPro"/>
</dbReference>
<protein>
    <submittedName>
        <fullName evidence="5">Ribosomal protein P2</fullName>
    </submittedName>
</protein>
<dbReference type="AlphaFoldDB" id="A0A167U9K6"/>
<feature type="region of interest" description="Disordered" evidence="3">
    <location>
        <begin position="108"/>
        <end position="127"/>
    </location>
</feature>
<feature type="compositionally biased region" description="Low complexity" evidence="3">
    <location>
        <begin position="116"/>
        <end position="127"/>
    </location>
</feature>
<dbReference type="EMBL" id="AZHB01000013">
    <property type="protein sequence ID" value="OAA61357.1"/>
    <property type="molecule type" value="Genomic_DNA"/>
</dbReference>
<comment type="caution">
    <text evidence="5">The sequence shown here is derived from an EMBL/GenBank/DDBJ whole genome shotgun (WGS) entry which is preliminary data.</text>
</comment>
<feature type="chain" id="PRO_5007892895" evidence="4">
    <location>
        <begin position="18"/>
        <end position="233"/>
    </location>
</feature>
<dbReference type="STRING" id="1081104.A0A167U9K6"/>
<keyword evidence="1 5" id="KW-0689">Ribosomal protein</keyword>
<dbReference type="PRINTS" id="PR00456">
    <property type="entry name" value="RIBOSOMALP2"/>
</dbReference>
<feature type="region of interest" description="Disordered" evidence="3">
    <location>
        <begin position="147"/>
        <end position="211"/>
    </location>
</feature>
<dbReference type="GO" id="GO:1990904">
    <property type="term" value="C:ribonucleoprotein complex"/>
    <property type="evidence" value="ECO:0007669"/>
    <property type="project" value="UniProtKB-KW"/>
</dbReference>
<dbReference type="OrthoDB" id="4991875at2759"/>
<sequence length="233" mass="22612">MHRFIQLLTSAVAVAAADPVVTSLLLPYNDAQPFVGTVLNVDASATTFAYTCASTVNADDCGMATHGTIVQGPSTWRMTLSQSDDDGLYALTAACALTPSKNVASCTVSETESDTDTQGSSTQTGTTTSYLSDLQAVTLVAGLDKLTGGATPSPSTASSTPTSGAGGSTGSQPPSTGSASQSLTSGAAASSSGAASPSAPASGSKTGTPNAAPAVTQQAVLVGVAAVVGALAL</sequence>
<name>A0A167U9K6_CORFA</name>
<proteinExistence type="predicted"/>
<dbReference type="GO" id="GO:0003735">
    <property type="term" value="F:structural constituent of ribosome"/>
    <property type="evidence" value="ECO:0007669"/>
    <property type="project" value="InterPro"/>
</dbReference>
<evidence type="ECO:0000313" key="6">
    <source>
        <dbReference type="Proteomes" id="UP000076744"/>
    </source>
</evidence>
<keyword evidence="4" id="KW-0732">Signal</keyword>
<evidence type="ECO:0000256" key="3">
    <source>
        <dbReference type="SAM" id="MobiDB-lite"/>
    </source>
</evidence>
<feature type="compositionally biased region" description="Low complexity" evidence="3">
    <location>
        <begin position="170"/>
        <end position="207"/>
    </location>
</feature>
<dbReference type="PANTHER" id="PTHR40640:SF1">
    <property type="entry name" value="ANCHORED GLYCOPROTEIN, PUTATIVE (AFU_ORTHOLOGUE AFUA_8G04860)-RELATED"/>
    <property type="match status" value="1"/>
</dbReference>